<gene>
    <name evidence="1" type="ORF">CSSPJE1EN2_LOCUS18720</name>
</gene>
<organism evidence="1 2">
    <name type="scientific">Sphagnum jensenii</name>
    <dbReference type="NCBI Taxonomy" id="128206"/>
    <lineage>
        <taxon>Eukaryota</taxon>
        <taxon>Viridiplantae</taxon>
        <taxon>Streptophyta</taxon>
        <taxon>Embryophyta</taxon>
        <taxon>Bryophyta</taxon>
        <taxon>Sphagnophytina</taxon>
        <taxon>Sphagnopsida</taxon>
        <taxon>Sphagnales</taxon>
        <taxon>Sphagnaceae</taxon>
        <taxon>Sphagnum</taxon>
    </lineage>
</organism>
<name>A0ABP1BLM8_9BRYO</name>
<protein>
    <submittedName>
        <fullName evidence="1">Uncharacterized protein</fullName>
    </submittedName>
</protein>
<evidence type="ECO:0000313" key="2">
    <source>
        <dbReference type="Proteomes" id="UP001497522"/>
    </source>
</evidence>
<reference evidence="1" key="1">
    <citation type="submission" date="2024-03" db="EMBL/GenBank/DDBJ databases">
        <authorList>
            <consortium name="ELIXIR-Norway"/>
            <consortium name="Elixir Norway"/>
        </authorList>
    </citation>
    <scope>NUCLEOTIDE SEQUENCE</scope>
</reference>
<keyword evidence="2" id="KW-1185">Reference proteome</keyword>
<accession>A0ABP1BLM8</accession>
<sequence>MKVMLITRLNQHLTVQIDDSHAPHVFIFLKAIFSVKKIRNMSSLVHCILLSKTCIVSRGYHANCYRHVEGVANPIMEVL</sequence>
<proteinExistence type="predicted"/>
<dbReference type="Proteomes" id="UP001497522">
    <property type="component" value="Chromosome 5"/>
</dbReference>
<dbReference type="EMBL" id="OZ023706">
    <property type="protein sequence ID" value="CAK9876662.1"/>
    <property type="molecule type" value="Genomic_DNA"/>
</dbReference>
<evidence type="ECO:0000313" key="1">
    <source>
        <dbReference type="EMBL" id="CAK9876662.1"/>
    </source>
</evidence>